<comment type="caution">
    <text evidence="1">The sequence shown here is derived from an EMBL/GenBank/DDBJ whole genome shotgun (WGS) entry which is preliminary data.</text>
</comment>
<dbReference type="Proteomes" id="UP000284403">
    <property type="component" value="Unassembled WGS sequence"/>
</dbReference>
<dbReference type="EMBL" id="MKKU01000128">
    <property type="protein sequence ID" value="RNF22895.1"/>
    <property type="molecule type" value="Genomic_DNA"/>
</dbReference>
<evidence type="ECO:0000313" key="1">
    <source>
        <dbReference type="EMBL" id="RNF22895.1"/>
    </source>
</evidence>
<dbReference type="OrthoDB" id="245275at2759"/>
<dbReference type="RefSeq" id="XP_029229981.1">
    <property type="nucleotide sequence ID" value="XM_029369954.1"/>
</dbReference>
<reference evidence="1 2" key="1">
    <citation type="journal article" date="2018" name="BMC Genomics">
        <title>Genomic comparison of Trypanosoma conorhini and Trypanosoma rangeli to Trypanosoma cruzi strains of high and low virulence.</title>
        <authorList>
            <person name="Bradwell K.R."/>
            <person name="Koparde V.N."/>
            <person name="Matveyev A.V."/>
            <person name="Serrano M.G."/>
            <person name="Alves J.M."/>
            <person name="Parikh H."/>
            <person name="Huang B."/>
            <person name="Lee V."/>
            <person name="Espinosa-Alvarez O."/>
            <person name="Ortiz P.A."/>
            <person name="Costa-Martins A.G."/>
            <person name="Teixeira M.M."/>
            <person name="Buck G.A."/>
        </authorList>
    </citation>
    <scope>NUCLEOTIDE SEQUENCE [LARGE SCALE GENOMIC DNA]</scope>
    <source>
        <strain evidence="1 2">025E</strain>
    </source>
</reference>
<evidence type="ECO:0000313" key="2">
    <source>
        <dbReference type="Proteomes" id="UP000284403"/>
    </source>
</evidence>
<protein>
    <submittedName>
        <fullName evidence="1">Uncharacterized protein</fullName>
    </submittedName>
</protein>
<organism evidence="1 2">
    <name type="scientific">Trypanosoma conorhini</name>
    <dbReference type="NCBI Taxonomy" id="83891"/>
    <lineage>
        <taxon>Eukaryota</taxon>
        <taxon>Discoba</taxon>
        <taxon>Euglenozoa</taxon>
        <taxon>Kinetoplastea</taxon>
        <taxon>Metakinetoplastina</taxon>
        <taxon>Trypanosomatida</taxon>
        <taxon>Trypanosomatidae</taxon>
        <taxon>Trypanosoma</taxon>
    </lineage>
</organism>
<keyword evidence="2" id="KW-1185">Reference proteome</keyword>
<sequence length="415" mass="45923">MSVAKAEPQRVLPPHPAPNMLDLCMTRYDYDYNRDIEGRGPGDGTAGGDDGCAVSGDVRNRPIFRFANSLESCHDTTYLTDYVRHSREVKDMPGLLQTACGEHDVASAFARDYYLPDLTKHATATGAHPISVYKEDYKHSGPVPSGEPTLYAGARTAAYDPDFLLIPATEEDLKAENMLPPKITSRESLLPKVPPSEDSYRRPNEDLFASRRPQLTTMGKPPTDYYCTSWVYGDKSLAYPGQLPRGIEDSPNAHLIGTMDDKAALLALLAGKKKAAGKPYLMPDETNPIPIQRIEQPFCGITRRIENEGYVNMSIYRSDHVHQGVLPELPDAAALTGNDTGGAGGERRLACAGEMLAGTLTRHTKKIESLRNSHGNLLKVKPDSRIVDLHTWKQMRSIEKRIAVDKKDPHRHKLH</sequence>
<proteinExistence type="predicted"/>
<accession>A0A3R7S736</accession>
<gene>
    <name evidence="1" type="ORF">Tco025E_03032</name>
</gene>
<name>A0A3R7S736_9TRYP</name>
<dbReference type="GeneID" id="40316643"/>
<dbReference type="AlphaFoldDB" id="A0A3R7S736"/>